<dbReference type="AlphaFoldDB" id="A0A0E2D340"/>
<organism evidence="1 2">
    <name type="scientific">Leptospira interrogans str. UI 12758</name>
    <dbReference type="NCBI Taxonomy" id="1049938"/>
    <lineage>
        <taxon>Bacteria</taxon>
        <taxon>Pseudomonadati</taxon>
        <taxon>Spirochaetota</taxon>
        <taxon>Spirochaetia</taxon>
        <taxon>Leptospirales</taxon>
        <taxon>Leptospiraceae</taxon>
        <taxon>Leptospira</taxon>
    </lineage>
</organism>
<evidence type="ECO:0000313" key="2">
    <source>
        <dbReference type="Proteomes" id="UP000001340"/>
    </source>
</evidence>
<reference evidence="1 2" key="1">
    <citation type="submission" date="2012-10" db="EMBL/GenBank/DDBJ databases">
        <authorList>
            <person name="Harkins D.M."/>
            <person name="Durkin A.S."/>
            <person name="Brinkac L.M."/>
            <person name="Haft D.H."/>
            <person name="Selengut J.D."/>
            <person name="Sanka R."/>
            <person name="DePew J."/>
            <person name="Purushe J."/>
            <person name="Chanthongthip A."/>
            <person name="Lattana O."/>
            <person name="Phetsouvanh R."/>
            <person name="Newton P.N."/>
            <person name="Vinetz J.M."/>
            <person name="Sutton G.G."/>
            <person name="Nierman W.C."/>
            <person name="Fouts D.E."/>
        </authorList>
    </citation>
    <scope>NUCLEOTIDE SEQUENCE [LARGE SCALE GENOMIC DNA]</scope>
    <source>
        <strain evidence="1 2">UI 12758</strain>
    </source>
</reference>
<proteinExistence type="predicted"/>
<name>A0A0E2D340_LEPIR</name>
<dbReference type="Proteomes" id="UP000001340">
    <property type="component" value="Unassembled WGS sequence"/>
</dbReference>
<gene>
    <name evidence="1" type="ORF">LEP1GSC105_1112</name>
</gene>
<accession>A0A0E2D340</accession>
<protein>
    <submittedName>
        <fullName evidence="1">Uncharacterized protein</fullName>
    </submittedName>
</protein>
<sequence>MWEFPHSKIVLDHLCDFSNSSQREFSKSMSSYNFRICS</sequence>
<dbReference type="EMBL" id="AHNR02000058">
    <property type="protein sequence ID" value="EKR53973.1"/>
    <property type="molecule type" value="Genomic_DNA"/>
</dbReference>
<comment type="caution">
    <text evidence="1">The sequence shown here is derived from an EMBL/GenBank/DDBJ whole genome shotgun (WGS) entry which is preliminary data.</text>
</comment>
<evidence type="ECO:0000313" key="1">
    <source>
        <dbReference type="EMBL" id="EKR53973.1"/>
    </source>
</evidence>